<evidence type="ECO:0000256" key="1">
    <source>
        <dbReference type="SAM" id="MobiDB-lite"/>
    </source>
</evidence>
<accession>A0AAN6JH12</accession>
<proteinExistence type="predicted"/>
<feature type="compositionally biased region" description="Low complexity" evidence="1">
    <location>
        <begin position="9"/>
        <end position="28"/>
    </location>
</feature>
<feature type="compositionally biased region" description="Basic and acidic residues" evidence="1">
    <location>
        <begin position="29"/>
        <end position="43"/>
    </location>
</feature>
<dbReference type="AlphaFoldDB" id="A0AAN6JH12"/>
<keyword evidence="3" id="KW-1185">Reference proteome</keyword>
<evidence type="ECO:0000313" key="2">
    <source>
        <dbReference type="EMBL" id="KAK0519159.1"/>
    </source>
</evidence>
<feature type="region of interest" description="Disordered" evidence="1">
    <location>
        <begin position="1"/>
        <end position="43"/>
    </location>
</feature>
<organism evidence="2 3">
    <name type="scientific">Tilletia horrida</name>
    <dbReference type="NCBI Taxonomy" id="155126"/>
    <lineage>
        <taxon>Eukaryota</taxon>
        <taxon>Fungi</taxon>
        <taxon>Dikarya</taxon>
        <taxon>Basidiomycota</taxon>
        <taxon>Ustilaginomycotina</taxon>
        <taxon>Exobasidiomycetes</taxon>
        <taxon>Tilletiales</taxon>
        <taxon>Tilletiaceae</taxon>
        <taxon>Tilletia</taxon>
    </lineage>
</organism>
<sequence>MPVRFVQMSESQTGSETSSLTSLESSASAERRRNDQDLRESQKLNHGKFSYRMMWLSNALDGSRRKRRRTLRTLRTYVHAKNEVDYIASHLAQAEPSKRASKSALAISYEELLRYVRSGTSRKIMAGSSSDRFVAAQAITTQGPAFRALFPFQPQSLDLERGSLKFMATPWTTRVKTVIKTSLWKAMSRIIDAATNQKDSLKARKHENEDLRQQAVSRLDHIRRYKKWLDKASMTGNPPPAELRQDEGVNRAHTILAPSVKLMPSLHQCFATYY</sequence>
<gene>
    <name evidence="2" type="ORF">OC842_007538</name>
</gene>
<protein>
    <submittedName>
        <fullName evidence="2">Uncharacterized protein</fullName>
    </submittedName>
</protein>
<dbReference type="EMBL" id="JAPDMQ010001066">
    <property type="protein sequence ID" value="KAK0519159.1"/>
    <property type="molecule type" value="Genomic_DNA"/>
</dbReference>
<reference evidence="2" key="1">
    <citation type="journal article" date="2023" name="PhytoFront">
        <title>Draft Genome Resources of Seven Strains of Tilletia horrida, Causal Agent of Kernel Smut of Rice.</title>
        <authorList>
            <person name="Khanal S."/>
            <person name="Antony Babu S."/>
            <person name="Zhou X.G."/>
        </authorList>
    </citation>
    <scope>NUCLEOTIDE SEQUENCE</scope>
    <source>
        <strain evidence="2">TX3</strain>
    </source>
</reference>
<name>A0AAN6JH12_9BASI</name>
<comment type="caution">
    <text evidence="2">The sequence shown here is derived from an EMBL/GenBank/DDBJ whole genome shotgun (WGS) entry which is preliminary data.</text>
</comment>
<dbReference type="Proteomes" id="UP001176521">
    <property type="component" value="Unassembled WGS sequence"/>
</dbReference>
<evidence type="ECO:0000313" key="3">
    <source>
        <dbReference type="Proteomes" id="UP001176521"/>
    </source>
</evidence>